<feature type="region of interest" description="Disordered" evidence="1">
    <location>
        <begin position="15"/>
        <end position="51"/>
    </location>
</feature>
<dbReference type="EMBL" id="JBBHLL010000136">
    <property type="protein sequence ID" value="KAK7813409.1"/>
    <property type="molecule type" value="Genomic_DNA"/>
</dbReference>
<proteinExistence type="predicted"/>
<evidence type="ECO:0000256" key="1">
    <source>
        <dbReference type="SAM" id="MobiDB-lite"/>
    </source>
</evidence>
<comment type="caution">
    <text evidence="2">The sequence shown here is derived from an EMBL/GenBank/DDBJ whole genome shotgun (WGS) entry which is preliminary data.</text>
</comment>
<name>A0AAW0IFT9_MYOGA</name>
<gene>
    <name evidence="2" type="ORF">U0070_007978</name>
</gene>
<dbReference type="AlphaFoldDB" id="A0AAW0IFT9"/>
<keyword evidence="3" id="KW-1185">Reference proteome</keyword>
<evidence type="ECO:0000313" key="2">
    <source>
        <dbReference type="EMBL" id="KAK7813409.1"/>
    </source>
</evidence>
<dbReference type="Proteomes" id="UP001488838">
    <property type="component" value="Unassembled WGS sequence"/>
</dbReference>
<evidence type="ECO:0000313" key="3">
    <source>
        <dbReference type="Proteomes" id="UP001488838"/>
    </source>
</evidence>
<feature type="compositionally biased region" description="Polar residues" evidence="1">
    <location>
        <begin position="38"/>
        <end position="51"/>
    </location>
</feature>
<accession>A0AAW0IFT9</accession>
<reference evidence="2 3" key="1">
    <citation type="journal article" date="2023" name="bioRxiv">
        <title>Conserved and derived expression patterns and positive selection on dental genes reveal complex evolutionary context of ever-growing rodent molars.</title>
        <authorList>
            <person name="Calamari Z.T."/>
            <person name="Song A."/>
            <person name="Cohen E."/>
            <person name="Akter M."/>
            <person name="Roy R.D."/>
            <person name="Hallikas O."/>
            <person name="Christensen M.M."/>
            <person name="Li P."/>
            <person name="Marangoni P."/>
            <person name="Jernvall J."/>
            <person name="Klein O.D."/>
        </authorList>
    </citation>
    <scope>NUCLEOTIDE SEQUENCE [LARGE SCALE GENOMIC DNA]</scope>
    <source>
        <strain evidence="2">V071</strain>
    </source>
</reference>
<organism evidence="2 3">
    <name type="scientific">Myodes glareolus</name>
    <name type="common">Bank vole</name>
    <name type="synonym">Clethrionomys glareolus</name>
    <dbReference type="NCBI Taxonomy" id="447135"/>
    <lineage>
        <taxon>Eukaryota</taxon>
        <taxon>Metazoa</taxon>
        <taxon>Chordata</taxon>
        <taxon>Craniata</taxon>
        <taxon>Vertebrata</taxon>
        <taxon>Euteleostomi</taxon>
        <taxon>Mammalia</taxon>
        <taxon>Eutheria</taxon>
        <taxon>Euarchontoglires</taxon>
        <taxon>Glires</taxon>
        <taxon>Rodentia</taxon>
        <taxon>Myomorpha</taxon>
        <taxon>Muroidea</taxon>
        <taxon>Cricetidae</taxon>
        <taxon>Arvicolinae</taxon>
        <taxon>Myodes</taxon>
    </lineage>
</organism>
<protein>
    <submittedName>
        <fullName evidence="2">Uncharacterized protein</fullName>
    </submittedName>
</protein>
<sequence>MTYSCVNLQCSLCQKSGRPLGTHTSPSGRVGKKRSDGSGPSMNRNSSWPHCHVQSSPWASNCCVPPPRKTCGPSSCSWHMGPGMR</sequence>